<dbReference type="Pfam" id="PF13456">
    <property type="entry name" value="RVT_3"/>
    <property type="match status" value="1"/>
</dbReference>
<dbReference type="Gene3D" id="3.30.420.10">
    <property type="entry name" value="Ribonuclease H-like superfamily/Ribonuclease H"/>
    <property type="match status" value="1"/>
</dbReference>
<keyword evidence="3" id="KW-1185">Reference proteome</keyword>
<feature type="domain" description="RNase H type-1" evidence="1">
    <location>
        <begin position="133"/>
        <end position="252"/>
    </location>
</feature>
<dbReference type="EMBL" id="JAKOGI010000240">
    <property type="protein sequence ID" value="KAJ8438788.1"/>
    <property type="molecule type" value="Genomic_DNA"/>
</dbReference>
<organism evidence="2 3">
    <name type="scientific">Carnegiea gigantea</name>
    <dbReference type="NCBI Taxonomy" id="171969"/>
    <lineage>
        <taxon>Eukaryota</taxon>
        <taxon>Viridiplantae</taxon>
        <taxon>Streptophyta</taxon>
        <taxon>Embryophyta</taxon>
        <taxon>Tracheophyta</taxon>
        <taxon>Spermatophyta</taxon>
        <taxon>Magnoliopsida</taxon>
        <taxon>eudicotyledons</taxon>
        <taxon>Gunneridae</taxon>
        <taxon>Pentapetalae</taxon>
        <taxon>Caryophyllales</taxon>
        <taxon>Cactineae</taxon>
        <taxon>Cactaceae</taxon>
        <taxon>Cactoideae</taxon>
        <taxon>Echinocereeae</taxon>
        <taxon>Carnegiea</taxon>
    </lineage>
</organism>
<evidence type="ECO:0000313" key="2">
    <source>
        <dbReference type="EMBL" id="KAJ8438788.1"/>
    </source>
</evidence>
<dbReference type="CDD" id="cd06222">
    <property type="entry name" value="RNase_H_like"/>
    <property type="match status" value="1"/>
</dbReference>
<dbReference type="PANTHER" id="PTHR47074">
    <property type="entry name" value="BNAC02G40300D PROTEIN"/>
    <property type="match status" value="1"/>
</dbReference>
<dbReference type="GO" id="GO:0004523">
    <property type="term" value="F:RNA-DNA hybrid ribonuclease activity"/>
    <property type="evidence" value="ECO:0007669"/>
    <property type="project" value="InterPro"/>
</dbReference>
<dbReference type="Proteomes" id="UP001153076">
    <property type="component" value="Unassembled WGS sequence"/>
</dbReference>
<dbReference type="AlphaFoldDB" id="A0A9Q1K8L1"/>
<evidence type="ECO:0000313" key="3">
    <source>
        <dbReference type="Proteomes" id="UP001153076"/>
    </source>
</evidence>
<gene>
    <name evidence="2" type="ORF">Cgig2_023822</name>
</gene>
<dbReference type="InterPro" id="IPR012337">
    <property type="entry name" value="RNaseH-like_sf"/>
</dbReference>
<reference evidence="2" key="1">
    <citation type="submission" date="2022-04" db="EMBL/GenBank/DDBJ databases">
        <title>Carnegiea gigantea Genome sequencing and assembly v2.</title>
        <authorList>
            <person name="Copetti D."/>
            <person name="Sanderson M.J."/>
            <person name="Burquez A."/>
            <person name="Wojciechowski M.F."/>
        </authorList>
    </citation>
    <scope>NUCLEOTIDE SEQUENCE</scope>
    <source>
        <strain evidence="2">SGP5-SGP5p</strain>
        <tissue evidence="2">Aerial part</tissue>
    </source>
</reference>
<dbReference type="GO" id="GO:0003676">
    <property type="term" value="F:nucleic acid binding"/>
    <property type="evidence" value="ECO:0007669"/>
    <property type="project" value="InterPro"/>
</dbReference>
<evidence type="ECO:0000259" key="1">
    <source>
        <dbReference type="Pfam" id="PF13456"/>
    </source>
</evidence>
<protein>
    <recommendedName>
        <fullName evidence="1">RNase H type-1 domain-containing protein</fullName>
    </recommendedName>
</protein>
<dbReference type="OrthoDB" id="1906820at2759"/>
<proteinExistence type="predicted"/>
<sequence>MPCGGWLFSKYLDTKWLPRPTSFKVITPFKPQLSLLLPADKLIWHYSSNGEVSLPLCTIQTASRKTEEYHELQIRVGYSLASPHSPRNLNVCLVLHAISYVRDYREAQEKVDIHLSVSPMCWHPPYLGLVKLNFDAASFEGTGNGGGFVLRSCDGDIQWCRTKQGTTFLGPEIEEARAYRHGLQQALSWGIQSIIIEGDSQALTTKLQKKAPLDAAIGVIICDILMLSSQFNFCAFQFIGRDGNRVAHTLVKF</sequence>
<accession>A0A9Q1K8L1</accession>
<dbReference type="PANTHER" id="PTHR47074:SF11">
    <property type="entry name" value="REVERSE TRANSCRIPTASE-LIKE PROTEIN"/>
    <property type="match status" value="1"/>
</dbReference>
<dbReference type="InterPro" id="IPR052929">
    <property type="entry name" value="RNase_H-like_EbsB-rel"/>
</dbReference>
<name>A0A9Q1K8L1_9CARY</name>
<dbReference type="InterPro" id="IPR044730">
    <property type="entry name" value="RNase_H-like_dom_plant"/>
</dbReference>
<dbReference type="InterPro" id="IPR002156">
    <property type="entry name" value="RNaseH_domain"/>
</dbReference>
<dbReference type="SUPFAM" id="SSF53098">
    <property type="entry name" value="Ribonuclease H-like"/>
    <property type="match status" value="1"/>
</dbReference>
<comment type="caution">
    <text evidence="2">The sequence shown here is derived from an EMBL/GenBank/DDBJ whole genome shotgun (WGS) entry which is preliminary data.</text>
</comment>
<dbReference type="InterPro" id="IPR036397">
    <property type="entry name" value="RNaseH_sf"/>
</dbReference>